<reference evidence="4 5" key="1">
    <citation type="journal article" date="2015" name="Nat. Commun.">
        <title>Outbred genome sequencing and CRISPR/Cas9 gene editing in butterflies.</title>
        <authorList>
            <person name="Li X."/>
            <person name="Fan D."/>
            <person name="Zhang W."/>
            <person name="Liu G."/>
            <person name="Zhang L."/>
            <person name="Zhao L."/>
            <person name="Fang X."/>
            <person name="Chen L."/>
            <person name="Dong Y."/>
            <person name="Chen Y."/>
            <person name="Ding Y."/>
            <person name="Zhao R."/>
            <person name="Feng M."/>
            <person name="Zhu Y."/>
            <person name="Feng Y."/>
            <person name="Jiang X."/>
            <person name="Zhu D."/>
            <person name="Xiang H."/>
            <person name="Feng X."/>
            <person name="Li S."/>
            <person name="Wang J."/>
            <person name="Zhang G."/>
            <person name="Kronforst M.R."/>
            <person name="Wang W."/>
        </authorList>
    </citation>
    <scope>NUCLEOTIDE SEQUENCE [LARGE SCALE GENOMIC DNA]</scope>
    <source>
        <strain evidence="4">Ya'a_city_454_Px</strain>
        <tissue evidence="4">Whole body</tissue>
    </source>
</reference>
<dbReference type="PANTHER" id="PTHR43691:SF11">
    <property type="entry name" value="FI09636P-RELATED"/>
    <property type="match status" value="1"/>
</dbReference>
<evidence type="ECO:0000313" key="4">
    <source>
        <dbReference type="EMBL" id="KPJ03577.1"/>
    </source>
</evidence>
<accession>A0A0N1IBT0</accession>
<feature type="domain" description="Nucleoside phosphorylase" evidence="3">
    <location>
        <begin position="85"/>
        <end position="320"/>
    </location>
</feature>
<dbReference type="AlphaFoldDB" id="A0A0N1IBT0"/>
<dbReference type="Proteomes" id="UP000053268">
    <property type="component" value="Unassembled WGS sequence"/>
</dbReference>
<dbReference type="GO" id="GO:0005829">
    <property type="term" value="C:cytosol"/>
    <property type="evidence" value="ECO:0007669"/>
    <property type="project" value="TreeGrafter"/>
</dbReference>
<dbReference type="Pfam" id="PF01048">
    <property type="entry name" value="PNP_UDP_1"/>
    <property type="match status" value="1"/>
</dbReference>
<evidence type="ECO:0000256" key="2">
    <source>
        <dbReference type="PIRSR" id="PIRSR610059-50"/>
    </source>
</evidence>
<dbReference type="PANTHER" id="PTHR43691">
    <property type="entry name" value="URIDINE PHOSPHORYLASE"/>
    <property type="match status" value="1"/>
</dbReference>
<dbReference type="Gene3D" id="3.40.50.1580">
    <property type="entry name" value="Nucleoside phosphorylase domain"/>
    <property type="match status" value="1"/>
</dbReference>
<feature type="binding site" evidence="2">
    <location>
        <position position="123"/>
    </location>
    <ligand>
        <name>phosphate</name>
        <dbReference type="ChEBI" id="CHEBI:43474"/>
    </ligand>
</feature>
<keyword evidence="5" id="KW-1185">Reference proteome</keyword>
<evidence type="ECO:0000256" key="1">
    <source>
        <dbReference type="ARBA" id="ARBA00010456"/>
    </source>
</evidence>
<dbReference type="SUPFAM" id="SSF53167">
    <property type="entry name" value="Purine and uridine phosphorylases"/>
    <property type="match status" value="1"/>
</dbReference>
<dbReference type="GO" id="GO:0006218">
    <property type="term" value="P:uridine catabolic process"/>
    <property type="evidence" value="ECO:0007669"/>
    <property type="project" value="TreeGrafter"/>
</dbReference>
<feature type="binding site" evidence="2">
    <location>
        <position position="246"/>
    </location>
    <ligand>
        <name>substrate</name>
    </ligand>
</feature>
<dbReference type="GO" id="GO:0004850">
    <property type="term" value="F:uridine phosphorylase activity"/>
    <property type="evidence" value="ECO:0007669"/>
    <property type="project" value="InterPro"/>
</dbReference>
<feature type="binding site" evidence="2">
    <location>
        <begin position="167"/>
        <end position="170"/>
    </location>
    <ligand>
        <name>phosphate</name>
        <dbReference type="ChEBI" id="CHEBI:43474"/>
    </ligand>
</feature>
<dbReference type="InterPro" id="IPR035994">
    <property type="entry name" value="Nucleoside_phosphorylase_sf"/>
</dbReference>
<name>A0A0N1IBT0_PAPXU</name>
<dbReference type="NCBIfam" id="TIGR01719">
    <property type="entry name" value="euk_UDPppase"/>
    <property type="match status" value="1"/>
</dbReference>
<evidence type="ECO:0000313" key="5">
    <source>
        <dbReference type="Proteomes" id="UP000053268"/>
    </source>
</evidence>
<organism evidence="4 5">
    <name type="scientific">Papilio xuthus</name>
    <name type="common">Asian swallowtail butterfly</name>
    <dbReference type="NCBI Taxonomy" id="66420"/>
    <lineage>
        <taxon>Eukaryota</taxon>
        <taxon>Metazoa</taxon>
        <taxon>Ecdysozoa</taxon>
        <taxon>Arthropoda</taxon>
        <taxon>Hexapoda</taxon>
        <taxon>Insecta</taxon>
        <taxon>Pterygota</taxon>
        <taxon>Neoptera</taxon>
        <taxon>Endopterygota</taxon>
        <taxon>Lepidoptera</taxon>
        <taxon>Glossata</taxon>
        <taxon>Ditrysia</taxon>
        <taxon>Papilionoidea</taxon>
        <taxon>Papilionidae</taxon>
        <taxon>Papilioninae</taxon>
        <taxon>Papilio</taxon>
    </lineage>
</organism>
<proteinExistence type="inferred from homology"/>
<dbReference type="GO" id="GO:0009166">
    <property type="term" value="P:nucleotide catabolic process"/>
    <property type="evidence" value="ECO:0007669"/>
    <property type="project" value="InterPro"/>
</dbReference>
<evidence type="ECO:0000259" key="3">
    <source>
        <dbReference type="Pfam" id="PF01048"/>
    </source>
</evidence>
<protein>
    <submittedName>
        <fullName evidence="4">Uridine phosphorylase 1</fullName>
    </submittedName>
</protein>
<dbReference type="CDD" id="cd17763">
    <property type="entry name" value="UP_hUPP-like"/>
    <property type="match status" value="1"/>
</dbReference>
<sequence length="366" mass="41535">MTLTRVGVKMKECDCDFILPTKEGWEQHYDNCISKWNSTAQYPKNEDGSIRLTNKNLTKLHQDFIYHLGLDTASYDLKAMFGDVKFVCMGGTKYRMKEFAKHMAKVLNIKDFEAKNLSKHSHRYAMYKVGPIISVNHGIGISSMTILLQEILKVLYYAKAKNPIIFRIGTSGGLKIPPGSIVISSWGLNGILEKTYDLPVLGEIRKLPSVFDKRLIQELESMVTEGDGFNTYSGGTMAADDFYRGQARLDGPFCDYKEEDKLAFLHRLSALGVKNIEMEATAFAAMTKEAGVRAADVCVTILDRLNGDQVTPDKELLLKFQERPMILVKNIMKIFLFDLHFIYQGSVHRKKKTNYFFLVISISVNY</sequence>
<dbReference type="InterPro" id="IPR010059">
    <property type="entry name" value="Uridine_phosphorylase_euk"/>
</dbReference>
<comment type="similarity">
    <text evidence="1">Belongs to the PNP/UDP phosphorylase family.</text>
</comment>
<gene>
    <name evidence="4" type="ORF">RR46_01648</name>
</gene>
<feature type="binding site" evidence="2">
    <location>
        <position position="248"/>
    </location>
    <ligand>
        <name>substrate</name>
    </ligand>
</feature>
<dbReference type="EMBL" id="KQ459166">
    <property type="protein sequence ID" value="KPJ03577.1"/>
    <property type="molecule type" value="Genomic_DNA"/>
</dbReference>
<dbReference type="STRING" id="66420.A0A0N1IBT0"/>
<dbReference type="InterPro" id="IPR000845">
    <property type="entry name" value="Nucleoside_phosphorylase_d"/>
</dbReference>